<proteinExistence type="predicted"/>
<dbReference type="SMART" id="SM00257">
    <property type="entry name" value="LysM"/>
    <property type="match status" value="1"/>
</dbReference>
<dbReference type="PANTHER" id="PTHR33734">
    <property type="entry name" value="LYSM DOMAIN-CONTAINING GPI-ANCHORED PROTEIN 2"/>
    <property type="match status" value="1"/>
</dbReference>
<dbReference type="GO" id="GO:0008932">
    <property type="term" value="F:lytic endotransglycosylase activity"/>
    <property type="evidence" value="ECO:0007669"/>
    <property type="project" value="TreeGrafter"/>
</dbReference>
<feature type="non-terminal residue" evidence="2">
    <location>
        <position position="1"/>
    </location>
</feature>
<dbReference type="PANTHER" id="PTHR33734:SF22">
    <property type="entry name" value="MEMBRANE-BOUND LYTIC MUREIN TRANSGLYCOSYLASE D"/>
    <property type="match status" value="1"/>
</dbReference>
<evidence type="ECO:0000313" key="2">
    <source>
        <dbReference type="EMBL" id="GAG97301.1"/>
    </source>
</evidence>
<dbReference type="PROSITE" id="PS51782">
    <property type="entry name" value="LYSM"/>
    <property type="match status" value="1"/>
</dbReference>
<dbReference type="AlphaFoldDB" id="X1DLK9"/>
<sequence>SKQITYIIQKNDTLYEIAHKYGVSYNDIKKWNKIKNHRSIKPGQKIIIKLNGK</sequence>
<dbReference type="InterPro" id="IPR036779">
    <property type="entry name" value="LysM_dom_sf"/>
</dbReference>
<comment type="caution">
    <text evidence="2">The sequence shown here is derived from an EMBL/GenBank/DDBJ whole genome shotgun (WGS) entry which is preliminary data.</text>
</comment>
<reference evidence="2" key="1">
    <citation type="journal article" date="2014" name="Front. Microbiol.">
        <title>High frequency of phylogenetically diverse reductive dehalogenase-homologous genes in deep subseafloor sedimentary metagenomes.</title>
        <authorList>
            <person name="Kawai M."/>
            <person name="Futagami T."/>
            <person name="Toyoda A."/>
            <person name="Takaki Y."/>
            <person name="Nishi S."/>
            <person name="Hori S."/>
            <person name="Arai W."/>
            <person name="Tsubouchi T."/>
            <person name="Morono Y."/>
            <person name="Uchiyama I."/>
            <person name="Ito T."/>
            <person name="Fujiyama A."/>
            <person name="Inagaki F."/>
            <person name="Takami H."/>
        </authorList>
    </citation>
    <scope>NUCLEOTIDE SEQUENCE</scope>
    <source>
        <strain evidence="2">Expedition CK06-06</strain>
    </source>
</reference>
<feature type="domain" description="LysM" evidence="1">
    <location>
        <begin position="4"/>
        <end position="48"/>
    </location>
</feature>
<dbReference type="Pfam" id="PF01476">
    <property type="entry name" value="LysM"/>
    <property type="match status" value="1"/>
</dbReference>
<protein>
    <recommendedName>
        <fullName evidence="1">LysM domain-containing protein</fullName>
    </recommendedName>
</protein>
<dbReference type="CDD" id="cd00118">
    <property type="entry name" value="LysM"/>
    <property type="match status" value="1"/>
</dbReference>
<evidence type="ECO:0000259" key="1">
    <source>
        <dbReference type="PROSITE" id="PS51782"/>
    </source>
</evidence>
<name>X1DLK9_9ZZZZ</name>
<dbReference type="Gene3D" id="3.10.350.10">
    <property type="entry name" value="LysM domain"/>
    <property type="match status" value="1"/>
</dbReference>
<dbReference type="SUPFAM" id="SSF54106">
    <property type="entry name" value="LysM domain"/>
    <property type="match status" value="1"/>
</dbReference>
<gene>
    <name evidence="2" type="ORF">S01H4_39179</name>
</gene>
<accession>X1DLK9</accession>
<dbReference type="InterPro" id="IPR018392">
    <property type="entry name" value="LysM"/>
</dbReference>
<organism evidence="2">
    <name type="scientific">marine sediment metagenome</name>
    <dbReference type="NCBI Taxonomy" id="412755"/>
    <lineage>
        <taxon>unclassified sequences</taxon>
        <taxon>metagenomes</taxon>
        <taxon>ecological metagenomes</taxon>
    </lineage>
</organism>
<dbReference type="EMBL" id="BART01021195">
    <property type="protein sequence ID" value="GAG97301.1"/>
    <property type="molecule type" value="Genomic_DNA"/>
</dbReference>